<name>A0AA88UY14_9ASTE</name>
<reference evidence="4" key="1">
    <citation type="submission" date="2022-12" db="EMBL/GenBank/DDBJ databases">
        <title>Draft genome assemblies for two species of Escallonia (Escalloniales).</title>
        <authorList>
            <person name="Chanderbali A."/>
            <person name="Dervinis C."/>
            <person name="Anghel I."/>
            <person name="Soltis D."/>
            <person name="Soltis P."/>
            <person name="Zapata F."/>
        </authorList>
    </citation>
    <scope>NUCLEOTIDE SEQUENCE</scope>
    <source>
        <strain evidence="4">UCBG64.0493</strain>
        <tissue evidence="4">Leaf</tissue>
    </source>
</reference>
<dbReference type="SUPFAM" id="SSF52058">
    <property type="entry name" value="L domain-like"/>
    <property type="match status" value="1"/>
</dbReference>
<dbReference type="PANTHER" id="PTHR23155:SF1228">
    <property type="entry name" value="NB-ARC DOMAIN CONTAINING PROTEIN, EXPRESSED"/>
    <property type="match status" value="1"/>
</dbReference>
<dbReference type="PANTHER" id="PTHR23155">
    <property type="entry name" value="DISEASE RESISTANCE PROTEIN RP"/>
    <property type="match status" value="1"/>
</dbReference>
<gene>
    <name evidence="4" type="ORF">RJ639_024982</name>
</gene>
<sequence length="449" mass="51388">MDDVWDKEAWESLRRAFPTDARGSRIIITTRNKEIATRTAEGGFFHELRFLTQGESWDLFCQKAFPGDGEISCCPPAMTRLAEKGEKMGWLTTCYPCIGRDPIAQEGTRRVRDHIWLHLENDSVEIWELLTLSYNDLSPKLKPFFLYLGMFPEDCEIDTARLTRLWMAEDFIIQRRCWEKVVTCRVHDLLRDLAVKKAAEVNFFGVLDKRNISAPLVHSRRYAIQDKIDSYFLLGIFYSKTRTKLLSCSECFTSLPVNLWKLVVIGIGCIRSVDSLANLKSLDTLVLQSRYYPLPPLEPLSSCTRLLYLLLHGAIHVLPASSSFPESLASLILWCSDFTEDPMPMLDSLPNLRSLELINAFEGNRIVCSTNGFRQQEVIRISDLRELEEWQVEEGAMPVIKGWCIHECNKLKIIPERLKYVPTTSSALVKLYGIPKDPVRIEEGTGLVT</sequence>
<dbReference type="GO" id="GO:0043531">
    <property type="term" value="F:ADP binding"/>
    <property type="evidence" value="ECO:0007669"/>
    <property type="project" value="InterPro"/>
</dbReference>
<evidence type="ECO:0000256" key="1">
    <source>
        <dbReference type="ARBA" id="ARBA00008894"/>
    </source>
</evidence>
<organism evidence="4 5">
    <name type="scientific">Escallonia herrerae</name>
    <dbReference type="NCBI Taxonomy" id="1293975"/>
    <lineage>
        <taxon>Eukaryota</taxon>
        <taxon>Viridiplantae</taxon>
        <taxon>Streptophyta</taxon>
        <taxon>Embryophyta</taxon>
        <taxon>Tracheophyta</taxon>
        <taxon>Spermatophyta</taxon>
        <taxon>Magnoliopsida</taxon>
        <taxon>eudicotyledons</taxon>
        <taxon>Gunneridae</taxon>
        <taxon>Pentapetalae</taxon>
        <taxon>asterids</taxon>
        <taxon>campanulids</taxon>
        <taxon>Escalloniales</taxon>
        <taxon>Escalloniaceae</taxon>
        <taxon>Escallonia</taxon>
    </lineage>
</organism>
<dbReference type="InterPro" id="IPR036388">
    <property type="entry name" value="WH-like_DNA-bd_sf"/>
</dbReference>
<accession>A0AA88UY14</accession>
<dbReference type="SUPFAM" id="SSF52540">
    <property type="entry name" value="P-loop containing nucleoside triphosphate hydrolases"/>
    <property type="match status" value="1"/>
</dbReference>
<dbReference type="EMBL" id="JAVXUP010003883">
    <property type="protein sequence ID" value="KAK2997966.1"/>
    <property type="molecule type" value="Genomic_DNA"/>
</dbReference>
<dbReference type="AlphaFoldDB" id="A0AA88UY14"/>
<evidence type="ECO:0000313" key="5">
    <source>
        <dbReference type="Proteomes" id="UP001188597"/>
    </source>
</evidence>
<protein>
    <recommendedName>
        <fullName evidence="3">NB-ARC domain-containing protein</fullName>
    </recommendedName>
</protein>
<keyword evidence="2" id="KW-0611">Plant defense</keyword>
<evidence type="ECO:0000256" key="2">
    <source>
        <dbReference type="ARBA" id="ARBA00022821"/>
    </source>
</evidence>
<dbReference type="Pfam" id="PF00931">
    <property type="entry name" value="NB-ARC"/>
    <property type="match status" value="1"/>
</dbReference>
<evidence type="ECO:0000313" key="4">
    <source>
        <dbReference type="EMBL" id="KAK2997966.1"/>
    </source>
</evidence>
<dbReference type="InterPro" id="IPR002182">
    <property type="entry name" value="NB-ARC"/>
</dbReference>
<dbReference type="GO" id="GO:0098542">
    <property type="term" value="P:defense response to other organism"/>
    <property type="evidence" value="ECO:0007669"/>
    <property type="project" value="TreeGrafter"/>
</dbReference>
<dbReference type="Gene3D" id="1.10.10.10">
    <property type="entry name" value="Winged helix-like DNA-binding domain superfamily/Winged helix DNA-binding domain"/>
    <property type="match status" value="1"/>
</dbReference>
<feature type="domain" description="NB-ARC" evidence="3">
    <location>
        <begin position="1"/>
        <end position="67"/>
    </location>
</feature>
<dbReference type="InterPro" id="IPR044974">
    <property type="entry name" value="Disease_R_plants"/>
</dbReference>
<dbReference type="InterPro" id="IPR032675">
    <property type="entry name" value="LRR_dom_sf"/>
</dbReference>
<dbReference type="Gene3D" id="3.80.10.10">
    <property type="entry name" value="Ribonuclease Inhibitor"/>
    <property type="match status" value="1"/>
</dbReference>
<dbReference type="InterPro" id="IPR027417">
    <property type="entry name" value="P-loop_NTPase"/>
</dbReference>
<proteinExistence type="inferred from homology"/>
<evidence type="ECO:0000259" key="3">
    <source>
        <dbReference type="Pfam" id="PF00931"/>
    </source>
</evidence>
<dbReference type="Proteomes" id="UP001188597">
    <property type="component" value="Unassembled WGS sequence"/>
</dbReference>
<dbReference type="Gene3D" id="3.40.50.300">
    <property type="entry name" value="P-loop containing nucleotide triphosphate hydrolases"/>
    <property type="match status" value="1"/>
</dbReference>
<keyword evidence="5" id="KW-1185">Reference proteome</keyword>
<comment type="similarity">
    <text evidence="1">Belongs to the disease resistance NB-LRR family.</text>
</comment>
<comment type="caution">
    <text evidence="4">The sequence shown here is derived from an EMBL/GenBank/DDBJ whole genome shotgun (WGS) entry which is preliminary data.</text>
</comment>